<dbReference type="EMBL" id="OBMQ01000005">
    <property type="protein sequence ID" value="SOC08115.1"/>
    <property type="molecule type" value="Genomic_DNA"/>
</dbReference>
<dbReference type="CDD" id="cd16393">
    <property type="entry name" value="SPO0J_N"/>
    <property type="match status" value="1"/>
</dbReference>
<dbReference type="NCBIfam" id="TIGR00180">
    <property type="entry name" value="parB_part"/>
    <property type="match status" value="1"/>
</dbReference>
<reference evidence="8" key="1">
    <citation type="submission" date="2017-08" db="EMBL/GenBank/DDBJ databases">
        <authorList>
            <person name="Varghese N."/>
            <person name="Submissions S."/>
        </authorList>
    </citation>
    <scope>NUCLEOTIDE SEQUENCE [LARGE SCALE GENOMIC DNA]</scope>
    <source>
        <strain evidence="8">JC22</strain>
    </source>
</reference>
<dbReference type="InterPro" id="IPR036086">
    <property type="entry name" value="ParB/Sulfiredoxin_sf"/>
</dbReference>
<keyword evidence="3" id="KW-0159">Chromosome partition</keyword>
<feature type="coiled-coil region" evidence="5">
    <location>
        <begin position="205"/>
        <end position="232"/>
    </location>
</feature>
<protein>
    <submittedName>
        <fullName evidence="7">Chromosome segregation DNA-binding protein</fullName>
    </submittedName>
</protein>
<dbReference type="Pfam" id="PF23552">
    <property type="entry name" value="ParB_C"/>
    <property type="match status" value="1"/>
</dbReference>
<evidence type="ECO:0000259" key="6">
    <source>
        <dbReference type="PROSITE" id="PS50943"/>
    </source>
</evidence>
<keyword evidence="4 7" id="KW-0238">DNA-binding</keyword>
<dbReference type="GO" id="GO:0003677">
    <property type="term" value="F:DNA binding"/>
    <property type="evidence" value="ECO:0007669"/>
    <property type="project" value="UniProtKB-KW"/>
</dbReference>
<organism evidence="7 8">
    <name type="scientific">Ureibacillus xyleni</name>
    <dbReference type="NCBI Taxonomy" id="614648"/>
    <lineage>
        <taxon>Bacteria</taxon>
        <taxon>Bacillati</taxon>
        <taxon>Bacillota</taxon>
        <taxon>Bacilli</taxon>
        <taxon>Bacillales</taxon>
        <taxon>Caryophanaceae</taxon>
        <taxon>Ureibacillus</taxon>
    </lineage>
</organism>
<dbReference type="Gene3D" id="3.90.1530.30">
    <property type="match status" value="1"/>
</dbReference>
<dbReference type="PANTHER" id="PTHR33375">
    <property type="entry name" value="CHROMOSOME-PARTITIONING PROTEIN PARB-RELATED"/>
    <property type="match status" value="1"/>
</dbReference>
<dbReference type="InterPro" id="IPR041468">
    <property type="entry name" value="HTH_ParB/Spo0J"/>
</dbReference>
<proteinExistence type="inferred from homology"/>
<evidence type="ECO:0000313" key="7">
    <source>
        <dbReference type="EMBL" id="SOC08115.1"/>
    </source>
</evidence>
<dbReference type="Gene3D" id="1.10.10.2830">
    <property type="match status" value="1"/>
</dbReference>
<dbReference type="InterPro" id="IPR050336">
    <property type="entry name" value="Chromosome_partition/occlusion"/>
</dbReference>
<dbReference type="GO" id="GO:0005694">
    <property type="term" value="C:chromosome"/>
    <property type="evidence" value="ECO:0007669"/>
    <property type="project" value="TreeGrafter"/>
</dbReference>
<keyword evidence="8" id="KW-1185">Reference proteome</keyword>
<dbReference type="InterPro" id="IPR001387">
    <property type="entry name" value="Cro/C1-type_HTH"/>
</dbReference>
<dbReference type="FunFam" id="1.10.10.2830:FF:000001">
    <property type="entry name" value="Chromosome partitioning protein ParB"/>
    <property type="match status" value="1"/>
</dbReference>
<dbReference type="Proteomes" id="UP000219636">
    <property type="component" value="Unassembled WGS sequence"/>
</dbReference>
<evidence type="ECO:0000313" key="8">
    <source>
        <dbReference type="Proteomes" id="UP000219636"/>
    </source>
</evidence>
<dbReference type="RefSeq" id="WP_097073289.1">
    <property type="nucleotide sequence ID" value="NZ_OBMQ01000005.1"/>
</dbReference>
<dbReference type="GO" id="GO:0045881">
    <property type="term" value="P:positive regulation of sporulation resulting in formation of a cellular spore"/>
    <property type="evidence" value="ECO:0007669"/>
    <property type="project" value="TreeGrafter"/>
</dbReference>
<dbReference type="InterPro" id="IPR003115">
    <property type="entry name" value="ParB_N"/>
</dbReference>
<evidence type="ECO:0000256" key="1">
    <source>
        <dbReference type="ARBA" id="ARBA00004453"/>
    </source>
</evidence>
<dbReference type="SUPFAM" id="SSF110849">
    <property type="entry name" value="ParB/Sulfiredoxin"/>
    <property type="match status" value="1"/>
</dbReference>
<dbReference type="PROSITE" id="PS50943">
    <property type="entry name" value="HTH_CROC1"/>
    <property type="match status" value="1"/>
</dbReference>
<comment type="similarity">
    <text evidence="2">Belongs to the ParB family.</text>
</comment>
<dbReference type="InterPro" id="IPR057240">
    <property type="entry name" value="ParB_dimer_C"/>
</dbReference>
<accession>A0A285SKD3</accession>
<dbReference type="Pfam" id="PF17762">
    <property type="entry name" value="HTH_ParB"/>
    <property type="match status" value="1"/>
</dbReference>
<dbReference type="FunFam" id="3.90.1530.30:FF:000001">
    <property type="entry name" value="Chromosome partitioning protein ParB"/>
    <property type="match status" value="1"/>
</dbReference>
<evidence type="ECO:0000256" key="2">
    <source>
        <dbReference type="ARBA" id="ARBA00006295"/>
    </source>
</evidence>
<dbReference type="GO" id="GO:0007059">
    <property type="term" value="P:chromosome segregation"/>
    <property type="evidence" value="ECO:0007669"/>
    <property type="project" value="UniProtKB-KW"/>
</dbReference>
<name>A0A285SKD3_9BACL</name>
<evidence type="ECO:0000256" key="4">
    <source>
        <dbReference type="ARBA" id="ARBA00023125"/>
    </source>
</evidence>
<dbReference type="SUPFAM" id="SSF109709">
    <property type="entry name" value="KorB DNA-binding domain-like"/>
    <property type="match status" value="1"/>
</dbReference>
<evidence type="ECO:0000256" key="3">
    <source>
        <dbReference type="ARBA" id="ARBA00022829"/>
    </source>
</evidence>
<dbReference type="SMART" id="SM00470">
    <property type="entry name" value="ParB"/>
    <property type="match status" value="1"/>
</dbReference>
<dbReference type="GO" id="GO:0009295">
    <property type="term" value="C:nucleoid"/>
    <property type="evidence" value="ECO:0007669"/>
    <property type="project" value="UniProtKB-SubCell"/>
</dbReference>
<dbReference type="InterPro" id="IPR004437">
    <property type="entry name" value="ParB/RepB/Spo0J"/>
</dbReference>
<evidence type="ECO:0000256" key="5">
    <source>
        <dbReference type="SAM" id="Coils"/>
    </source>
</evidence>
<dbReference type="OrthoDB" id="9802051at2"/>
<dbReference type="Pfam" id="PF02195">
    <property type="entry name" value="ParB_N"/>
    <property type="match status" value="1"/>
</dbReference>
<gene>
    <name evidence="7" type="ORF">SAMN05880501_10518</name>
</gene>
<dbReference type="PANTHER" id="PTHR33375:SF1">
    <property type="entry name" value="CHROMOSOME-PARTITIONING PROTEIN PARB-RELATED"/>
    <property type="match status" value="1"/>
</dbReference>
<sequence length="288" mass="33186">MARGLGKGIGALFPTETLETLETVQNDDAIEKIALQKLVVNPFQPRKTFDDEKIEELAQSIKEHGIIQPIVVRKKGKKYEIVVGERRYRAAKLANLEEIPAIIREMTEEQMMEVAILENLQREDLTPIEEAEAYQSLIEKLNFTQEELAKRLGKSRPYITNHMRLLQLPEDVRELVNNGTLTMGHGRTLLGLKNKRRIPEVAAKVVKHALNVRQLEALIKQLNEEVPRETEKPVKKDIFVQATETQLREYFGTNVQIKKAKNKGKIEIEFYSEDDLERILEILQVEQE</sequence>
<feature type="domain" description="HTH cro/C1-type" evidence="6">
    <location>
        <begin position="139"/>
        <end position="161"/>
    </location>
</feature>
<dbReference type="AlphaFoldDB" id="A0A285SKD3"/>
<keyword evidence="5" id="KW-0175">Coiled coil</keyword>
<comment type="subcellular location">
    <subcellularLocation>
        <location evidence="1">Cytoplasm</location>
        <location evidence="1">Nucleoid</location>
    </subcellularLocation>
</comment>